<reference evidence="2" key="1">
    <citation type="submission" date="2015-06" db="UniProtKB">
        <authorList>
            <consortium name="EnsemblPlants"/>
        </authorList>
    </citation>
    <scope>IDENTIFICATION</scope>
</reference>
<name>N1R2M9_AEGTA</name>
<evidence type="ECO:0000313" key="2">
    <source>
        <dbReference type="EnsemblPlants" id="EMT13672"/>
    </source>
</evidence>
<protein>
    <submittedName>
        <fullName evidence="2">Uncharacterized protein</fullName>
    </submittedName>
</protein>
<dbReference type="EnsemblPlants" id="EMT13672">
    <property type="protein sequence ID" value="EMT13672"/>
    <property type="gene ID" value="F775_09729"/>
</dbReference>
<proteinExistence type="predicted"/>
<feature type="compositionally biased region" description="Acidic residues" evidence="1">
    <location>
        <begin position="81"/>
        <end position="99"/>
    </location>
</feature>
<organism evidence="2">
    <name type="scientific">Aegilops tauschii</name>
    <name type="common">Tausch's goatgrass</name>
    <name type="synonym">Aegilops squarrosa</name>
    <dbReference type="NCBI Taxonomy" id="37682"/>
    <lineage>
        <taxon>Eukaryota</taxon>
        <taxon>Viridiplantae</taxon>
        <taxon>Streptophyta</taxon>
        <taxon>Embryophyta</taxon>
        <taxon>Tracheophyta</taxon>
        <taxon>Spermatophyta</taxon>
        <taxon>Magnoliopsida</taxon>
        <taxon>Liliopsida</taxon>
        <taxon>Poales</taxon>
        <taxon>Poaceae</taxon>
        <taxon>BOP clade</taxon>
        <taxon>Pooideae</taxon>
        <taxon>Triticodae</taxon>
        <taxon>Triticeae</taxon>
        <taxon>Triticinae</taxon>
        <taxon>Aegilops</taxon>
    </lineage>
</organism>
<accession>N1R2M9</accession>
<feature type="compositionally biased region" description="Polar residues" evidence="1">
    <location>
        <begin position="40"/>
        <end position="49"/>
    </location>
</feature>
<dbReference type="AlphaFoldDB" id="N1R2M9"/>
<evidence type="ECO:0000256" key="1">
    <source>
        <dbReference type="SAM" id="MobiDB-lite"/>
    </source>
</evidence>
<sequence length="121" mass="12887">MEVAANPSRCGAPLLLATKDQGHGSMAGASLLRRPGRTAASPSGDSEQQVPDEEHDDRDLRDAQARPRRSIGALRLSSSMDGDDPDPTLEPGELDEMDSEVVRSTHHGSPENKQAIGCEIC</sequence>
<feature type="region of interest" description="Disordered" evidence="1">
    <location>
        <begin position="15"/>
        <end position="121"/>
    </location>
</feature>